<keyword evidence="2" id="KW-0732">Signal</keyword>
<reference evidence="3 4" key="1">
    <citation type="submission" date="2021-06" db="EMBL/GenBank/DDBJ databases">
        <title>Microbial metabolic specificity influences pelagic lipid remineralization.</title>
        <authorList>
            <person name="Behrendt L."/>
            <person name="Hunter J.E."/>
            <person name="Alcolombri U."/>
            <person name="Smriga S."/>
            <person name="Mincer T."/>
            <person name="Lowenstein D.P."/>
            <person name="Peaudecerf F.J."/>
            <person name="Fernandez V.I."/>
            <person name="Fredricks H."/>
            <person name="Almblad H."/>
            <person name="Harrison J.J."/>
            <person name="Stocker R."/>
            <person name="Van Mooy B.A.S."/>
        </authorList>
    </citation>
    <scope>NUCLEOTIDE SEQUENCE [LARGE SCALE GENOMIC DNA]</scope>
    <source>
        <strain evidence="3 4">HP15-B</strain>
    </source>
</reference>
<sequence length="181" mass="20181">MVELTLSNARSFFCLILMLLAASLSAPAAAEPCDPETAKWNPEHYYPEDAVVFHKGHWYESREMHKGLEPGITFDWNKLDSVPDCSNRPDSGKRAKGSDKQNDGQPGLNQADGKSHRGETASGMCVRPEQWLFSKSYEKGDLASHGGQIWEATGPTRGDMPDMDEPPHWKLVEEHCALQNQ</sequence>
<evidence type="ECO:0000256" key="1">
    <source>
        <dbReference type="SAM" id="MobiDB-lite"/>
    </source>
</evidence>
<dbReference type="GeneID" id="78558016"/>
<feature type="chain" id="PRO_5045344621" evidence="2">
    <location>
        <begin position="31"/>
        <end position="181"/>
    </location>
</feature>
<protein>
    <submittedName>
        <fullName evidence="3">Carbohydrate-binding protein</fullName>
    </submittedName>
</protein>
<dbReference type="EMBL" id="CP076686">
    <property type="protein sequence ID" value="QWV13260.1"/>
    <property type="molecule type" value="Genomic_DNA"/>
</dbReference>
<gene>
    <name evidence="3" type="ORF">KQ249_01170</name>
</gene>
<keyword evidence="4" id="KW-1185">Reference proteome</keyword>
<dbReference type="Gene3D" id="2.10.10.20">
    <property type="entry name" value="Carbohydrate-binding module superfamily 5/12"/>
    <property type="match status" value="1"/>
</dbReference>
<evidence type="ECO:0000313" key="3">
    <source>
        <dbReference type="EMBL" id="QWV13260.1"/>
    </source>
</evidence>
<evidence type="ECO:0000313" key="4">
    <source>
        <dbReference type="Proteomes" id="UP000683442"/>
    </source>
</evidence>
<accession>A0ABX8IJL8</accession>
<feature type="region of interest" description="Disordered" evidence="1">
    <location>
        <begin position="143"/>
        <end position="167"/>
    </location>
</feature>
<dbReference type="RefSeq" id="WP_014578724.1">
    <property type="nucleotide sequence ID" value="NZ_CP076686.1"/>
</dbReference>
<feature type="signal peptide" evidence="2">
    <location>
        <begin position="1"/>
        <end position="30"/>
    </location>
</feature>
<feature type="region of interest" description="Disordered" evidence="1">
    <location>
        <begin position="83"/>
        <end position="123"/>
    </location>
</feature>
<proteinExistence type="predicted"/>
<dbReference type="SUPFAM" id="SSF51055">
    <property type="entry name" value="Carbohydrate binding domain"/>
    <property type="match status" value="1"/>
</dbReference>
<feature type="compositionally biased region" description="Basic and acidic residues" evidence="1">
    <location>
        <begin position="90"/>
        <end position="102"/>
    </location>
</feature>
<dbReference type="InterPro" id="IPR036573">
    <property type="entry name" value="CBM_sf_5/12"/>
</dbReference>
<evidence type="ECO:0000256" key="2">
    <source>
        <dbReference type="SAM" id="SignalP"/>
    </source>
</evidence>
<name>A0ABX8IJL8_9GAMM</name>
<dbReference type="Proteomes" id="UP000683442">
    <property type="component" value="Chromosome"/>
</dbReference>
<organism evidence="3 4">
    <name type="scientific">Marinobacter adhaerens</name>
    <dbReference type="NCBI Taxonomy" id="1033846"/>
    <lineage>
        <taxon>Bacteria</taxon>
        <taxon>Pseudomonadati</taxon>
        <taxon>Pseudomonadota</taxon>
        <taxon>Gammaproteobacteria</taxon>
        <taxon>Pseudomonadales</taxon>
        <taxon>Marinobacteraceae</taxon>
        <taxon>Marinobacter</taxon>
    </lineage>
</organism>